<accession>A0A433DG77</accession>
<protein>
    <submittedName>
        <fullName evidence="1">Uncharacterized protein</fullName>
    </submittedName>
</protein>
<dbReference type="CDD" id="cd09212">
    <property type="entry name" value="PUB"/>
    <property type="match status" value="1"/>
</dbReference>
<dbReference type="SMART" id="SM00580">
    <property type="entry name" value="PUG"/>
    <property type="match status" value="1"/>
</dbReference>
<dbReference type="SUPFAM" id="SSF143503">
    <property type="entry name" value="PUG domain-like"/>
    <property type="match status" value="1"/>
</dbReference>
<dbReference type="OrthoDB" id="308440at2759"/>
<dbReference type="GO" id="GO:0005737">
    <property type="term" value="C:cytoplasm"/>
    <property type="evidence" value="ECO:0007669"/>
    <property type="project" value="TreeGrafter"/>
</dbReference>
<dbReference type="EMBL" id="RBNI01001894">
    <property type="protein sequence ID" value="RUP49863.1"/>
    <property type="molecule type" value="Genomic_DNA"/>
</dbReference>
<proteinExistence type="predicted"/>
<comment type="caution">
    <text evidence="1">The sequence shown here is derived from an EMBL/GenBank/DDBJ whole genome shotgun (WGS) entry which is preliminary data.</text>
</comment>
<evidence type="ECO:0000313" key="2">
    <source>
        <dbReference type="Proteomes" id="UP000268093"/>
    </source>
</evidence>
<organism evidence="1 2">
    <name type="scientific">Jimgerdemannia flammicorona</name>
    <dbReference type="NCBI Taxonomy" id="994334"/>
    <lineage>
        <taxon>Eukaryota</taxon>
        <taxon>Fungi</taxon>
        <taxon>Fungi incertae sedis</taxon>
        <taxon>Mucoromycota</taxon>
        <taxon>Mucoromycotina</taxon>
        <taxon>Endogonomycetes</taxon>
        <taxon>Endogonales</taxon>
        <taxon>Endogonaceae</taxon>
        <taxon>Jimgerdemannia</taxon>
    </lineage>
</organism>
<dbReference type="Gene3D" id="1.20.58.2190">
    <property type="match status" value="1"/>
</dbReference>
<name>A0A433DG77_9FUNG</name>
<dbReference type="InterPro" id="IPR018997">
    <property type="entry name" value="PUB_domain"/>
</dbReference>
<gene>
    <name evidence="1" type="ORF">BC936DRAFT_141171</name>
</gene>
<keyword evidence="2" id="KW-1185">Reference proteome</keyword>
<dbReference type="InterPro" id="IPR036339">
    <property type="entry name" value="PUB-like_dom_sf"/>
</dbReference>
<dbReference type="PANTHER" id="PTHR23153:SF38">
    <property type="entry name" value="UBX DOMAIN-CONTAINING PROTEIN 6"/>
    <property type="match status" value="1"/>
</dbReference>
<sequence length="196" mass="22743">MDHAIPPDDELLLRRRLENILTTQIFRENPPATSFACLRLVLTLITNILDHPGESNYHGVKTKNKRIHSELIVVPGGVDLIVELGFRRRVIEFEEKYMFEAANEVGFARLGVGRQELEASLRKAEERKLTAERMAQGEKDEKELRKKQVLIEIEEDRQRRKVRDERAKAARRNTGDSVDVEERGTDEKQVPLQTRY</sequence>
<dbReference type="Pfam" id="PF09409">
    <property type="entry name" value="PUB"/>
    <property type="match status" value="1"/>
</dbReference>
<evidence type="ECO:0000313" key="1">
    <source>
        <dbReference type="EMBL" id="RUP49863.1"/>
    </source>
</evidence>
<dbReference type="PANTHER" id="PTHR23153">
    <property type="entry name" value="UBX-RELATED"/>
    <property type="match status" value="1"/>
</dbReference>
<dbReference type="Proteomes" id="UP000268093">
    <property type="component" value="Unassembled WGS sequence"/>
</dbReference>
<reference evidence="1 2" key="1">
    <citation type="journal article" date="2018" name="New Phytol.">
        <title>Phylogenomics of Endogonaceae and evolution of mycorrhizas within Mucoromycota.</title>
        <authorList>
            <person name="Chang Y."/>
            <person name="Desiro A."/>
            <person name="Na H."/>
            <person name="Sandor L."/>
            <person name="Lipzen A."/>
            <person name="Clum A."/>
            <person name="Barry K."/>
            <person name="Grigoriev I.V."/>
            <person name="Martin F.M."/>
            <person name="Stajich J.E."/>
            <person name="Smith M.E."/>
            <person name="Bonito G."/>
            <person name="Spatafora J.W."/>
        </authorList>
    </citation>
    <scope>NUCLEOTIDE SEQUENCE [LARGE SCALE GENOMIC DNA]</scope>
    <source>
        <strain evidence="1 2">GMNB39</strain>
    </source>
</reference>